<evidence type="ECO:0000313" key="2">
    <source>
        <dbReference type="EMBL" id="SDQ24339.1"/>
    </source>
</evidence>
<dbReference type="STRING" id="995062.SAMN04489718_0931"/>
<sequence>MLSRIGRPREWLLRRRCRTLLRDLEVPAPLDVGDLCRRLGEQRGRPIELYEYPIRVPGPFGLWFRLRDRDAIFYQRESVRWHQDHIILHELGHLLGQHPSDAGVLDADTEVIRNDPPTELDWQEGDEGDVSRRRRTCYDDRYEREAELCATIIQEWGSVLAADSAPADDPAEQRISRSLTHHQGWR</sequence>
<feature type="region of interest" description="Disordered" evidence="1">
    <location>
        <begin position="164"/>
        <end position="186"/>
    </location>
</feature>
<dbReference type="EMBL" id="FNKO01000001">
    <property type="protein sequence ID" value="SDQ24339.1"/>
    <property type="molecule type" value="Genomic_DNA"/>
</dbReference>
<evidence type="ECO:0000313" key="3">
    <source>
        <dbReference type="Proteomes" id="UP000199301"/>
    </source>
</evidence>
<accession>A0A1H0ZAB0</accession>
<name>A0A1H0ZAB0_9ACTN</name>
<keyword evidence="3" id="KW-1185">Reference proteome</keyword>
<dbReference type="RefSeq" id="WP_092521310.1">
    <property type="nucleotide sequence ID" value="NZ_FNKO01000001.1"/>
</dbReference>
<dbReference type="Proteomes" id="UP000199301">
    <property type="component" value="Unassembled WGS sequence"/>
</dbReference>
<proteinExistence type="predicted"/>
<protein>
    <recommendedName>
        <fullName evidence="4">IrrE N-terminal-like domain-containing protein</fullName>
    </recommendedName>
</protein>
<organism evidence="2 3">
    <name type="scientific">Actinopolyspora saharensis</name>
    <dbReference type="NCBI Taxonomy" id="995062"/>
    <lineage>
        <taxon>Bacteria</taxon>
        <taxon>Bacillati</taxon>
        <taxon>Actinomycetota</taxon>
        <taxon>Actinomycetes</taxon>
        <taxon>Actinopolysporales</taxon>
        <taxon>Actinopolysporaceae</taxon>
        <taxon>Actinopolyspora</taxon>
    </lineage>
</organism>
<evidence type="ECO:0000256" key="1">
    <source>
        <dbReference type="SAM" id="MobiDB-lite"/>
    </source>
</evidence>
<reference evidence="3" key="1">
    <citation type="submission" date="2016-10" db="EMBL/GenBank/DDBJ databases">
        <authorList>
            <person name="Varghese N."/>
            <person name="Submissions S."/>
        </authorList>
    </citation>
    <scope>NUCLEOTIDE SEQUENCE [LARGE SCALE GENOMIC DNA]</scope>
    <source>
        <strain evidence="3">DSM 45459</strain>
    </source>
</reference>
<dbReference type="OrthoDB" id="4144896at2"/>
<gene>
    <name evidence="2" type="ORF">SAMN04489718_0931</name>
</gene>
<evidence type="ECO:0008006" key="4">
    <source>
        <dbReference type="Google" id="ProtNLM"/>
    </source>
</evidence>
<dbReference type="AlphaFoldDB" id="A0A1H0ZAB0"/>